<feature type="transmembrane region" description="Helical" evidence="2">
    <location>
        <begin position="184"/>
        <end position="204"/>
    </location>
</feature>
<accession>A0A402BGN2</accession>
<gene>
    <name evidence="3" type="ORF">KDA_60720</name>
</gene>
<feature type="transmembrane region" description="Helical" evidence="2">
    <location>
        <begin position="12"/>
        <end position="38"/>
    </location>
</feature>
<dbReference type="RefSeq" id="WP_126630658.1">
    <property type="nucleotide sequence ID" value="NZ_BIFT01000002.1"/>
</dbReference>
<comment type="caution">
    <text evidence="3">The sequence shown here is derived from an EMBL/GenBank/DDBJ whole genome shotgun (WGS) entry which is preliminary data.</text>
</comment>
<keyword evidence="4" id="KW-1185">Reference proteome</keyword>
<protein>
    <submittedName>
        <fullName evidence="3">Membrane protein</fullName>
    </submittedName>
</protein>
<sequence length="239" mass="26014">MYTFSWRTIFSWTYVLRFVVLIFGLFLYSTGIVCLYRSSFGLDPWDVLHQGISLHSPLSFGLANVAVGATLIVICLFLKVIPGVGTVCNMLLIGLFVDAQIRLNWLPDLSHASLLVRFLVNVLGVLVIGFGTACYIAPHMGAGPRDGLMLRLHTLTKLRIWIVRAIIECSVLLIGFLLGGTVGLGTIIFAAGIGPAVEISINLLNKMRITERLVPPVETSTPATASELDQIQSTAENPC</sequence>
<feature type="transmembrane region" description="Helical" evidence="2">
    <location>
        <begin position="158"/>
        <end position="178"/>
    </location>
</feature>
<evidence type="ECO:0000313" key="3">
    <source>
        <dbReference type="EMBL" id="GCE30588.1"/>
    </source>
</evidence>
<dbReference type="PANTHER" id="PTHR40078">
    <property type="entry name" value="INTEGRAL MEMBRANE PROTEIN-RELATED"/>
    <property type="match status" value="1"/>
</dbReference>
<feature type="region of interest" description="Disordered" evidence="1">
    <location>
        <begin position="218"/>
        <end position="239"/>
    </location>
</feature>
<dbReference type="Pfam" id="PF19700">
    <property type="entry name" value="DUF6198"/>
    <property type="match status" value="1"/>
</dbReference>
<dbReference type="Proteomes" id="UP000287171">
    <property type="component" value="Unassembled WGS sequence"/>
</dbReference>
<name>A0A402BGN2_9CHLR</name>
<dbReference type="PANTHER" id="PTHR40078:SF1">
    <property type="entry name" value="INTEGRAL MEMBRANE PROTEIN"/>
    <property type="match status" value="1"/>
</dbReference>
<dbReference type="AlphaFoldDB" id="A0A402BGN2"/>
<dbReference type="OrthoDB" id="154912at2"/>
<proteinExistence type="predicted"/>
<feature type="transmembrane region" description="Helical" evidence="2">
    <location>
        <begin position="58"/>
        <end position="77"/>
    </location>
</feature>
<feature type="transmembrane region" description="Helical" evidence="2">
    <location>
        <begin position="115"/>
        <end position="137"/>
    </location>
</feature>
<evidence type="ECO:0000256" key="2">
    <source>
        <dbReference type="SAM" id="Phobius"/>
    </source>
</evidence>
<keyword evidence="2" id="KW-0472">Membrane</keyword>
<feature type="transmembrane region" description="Helical" evidence="2">
    <location>
        <begin position="84"/>
        <end position="103"/>
    </location>
</feature>
<evidence type="ECO:0000256" key="1">
    <source>
        <dbReference type="SAM" id="MobiDB-lite"/>
    </source>
</evidence>
<evidence type="ECO:0000313" key="4">
    <source>
        <dbReference type="Proteomes" id="UP000287171"/>
    </source>
</evidence>
<dbReference type="EMBL" id="BIFT01000002">
    <property type="protein sequence ID" value="GCE30588.1"/>
    <property type="molecule type" value="Genomic_DNA"/>
</dbReference>
<keyword evidence="2" id="KW-0812">Transmembrane</keyword>
<reference evidence="4" key="1">
    <citation type="submission" date="2018-12" db="EMBL/GenBank/DDBJ databases">
        <title>Tengunoibacter tsumagoiensis gen. nov., sp. nov., Dictyobacter kobayashii sp. nov., D. alpinus sp. nov., and D. joshuensis sp. nov. and description of Dictyobacteraceae fam. nov. within the order Ktedonobacterales isolated from Tengu-no-mugimeshi.</title>
        <authorList>
            <person name="Wang C.M."/>
            <person name="Zheng Y."/>
            <person name="Sakai Y."/>
            <person name="Toyoda A."/>
            <person name="Minakuchi Y."/>
            <person name="Abe K."/>
            <person name="Yokota A."/>
            <person name="Yabe S."/>
        </authorList>
    </citation>
    <scope>NUCLEOTIDE SEQUENCE [LARGE SCALE GENOMIC DNA]</scope>
    <source>
        <strain evidence="4">Uno16</strain>
    </source>
</reference>
<dbReference type="InterPro" id="IPR038750">
    <property type="entry name" value="YczE/YyaS-like"/>
</dbReference>
<organism evidence="3 4">
    <name type="scientific">Dictyobacter alpinus</name>
    <dbReference type="NCBI Taxonomy" id="2014873"/>
    <lineage>
        <taxon>Bacteria</taxon>
        <taxon>Bacillati</taxon>
        <taxon>Chloroflexota</taxon>
        <taxon>Ktedonobacteria</taxon>
        <taxon>Ktedonobacterales</taxon>
        <taxon>Dictyobacteraceae</taxon>
        <taxon>Dictyobacter</taxon>
    </lineage>
</organism>
<keyword evidence="2" id="KW-1133">Transmembrane helix</keyword>